<proteinExistence type="predicted"/>
<dbReference type="STRING" id="1798370.A2Z00_01880"/>
<dbReference type="Pfam" id="PF18484">
    <property type="entry name" value="CDCA"/>
    <property type="match status" value="1"/>
</dbReference>
<protein>
    <submittedName>
        <fullName evidence="1">Uncharacterized protein</fullName>
    </submittedName>
</protein>
<reference evidence="1 2" key="1">
    <citation type="journal article" date="2016" name="Nat. Commun.">
        <title>Thousands of microbial genomes shed light on interconnected biogeochemical processes in an aquifer system.</title>
        <authorList>
            <person name="Anantharaman K."/>
            <person name="Brown C.T."/>
            <person name="Hug L.A."/>
            <person name="Sharon I."/>
            <person name="Castelle C.J."/>
            <person name="Probst A.J."/>
            <person name="Thomas B.C."/>
            <person name="Singh A."/>
            <person name="Wilkins M.J."/>
            <person name="Karaoz U."/>
            <person name="Brodie E.L."/>
            <person name="Williams K.H."/>
            <person name="Hubbard S.S."/>
            <person name="Banfield J.F."/>
        </authorList>
    </citation>
    <scope>NUCLEOTIDE SEQUENCE [LARGE SCALE GENOMIC DNA]</scope>
</reference>
<accession>A0A1F5ZI62</accession>
<gene>
    <name evidence="1" type="ORF">A2Z00_01880</name>
</gene>
<evidence type="ECO:0000313" key="1">
    <source>
        <dbReference type="EMBL" id="OGG11797.1"/>
    </source>
</evidence>
<evidence type="ECO:0000313" key="2">
    <source>
        <dbReference type="Proteomes" id="UP000177268"/>
    </source>
</evidence>
<dbReference type="SUPFAM" id="SSF159779">
    <property type="entry name" value="CdCA1 repeat-like"/>
    <property type="match status" value="1"/>
</dbReference>
<dbReference type="EMBL" id="MFIZ01000015">
    <property type="protein sequence ID" value="OGG11797.1"/>
    <property type="molecule type" value="Genomic_DNA"/>
</dbReference>
<dbReference type="AlphaFoldDB" id="A0A1F5ZI62"/>
<comment type="caution">
    <text evidence="1">The sequence shown here is derived from an EMBL/GenBank/DDBJ whole genome shotgun (WGS) entry which is preliminary data.</text>
</comment>
<name>A0A1F5ZI62_9BACT</name>
<dbReference type="Proteomes" id="UP000177268">
    <property type="component" value="Unassembled WGS sequence"/>
</dbReference>
<sequence length="238" mass="26470">MTPDQFLQSPDAMNAVYRQMARQAAERFRHYGWKVVDVEQKGMVLPLVIGKGPLSVICGDGRYARYFQNHKELNPQCTISIFGGAYGAQALRFGGTLEGLRTLAEYANKNGLVFRTHGDEHGEHHEPADFNCGFLGKWAERKLRGVMPLEIPKQEFPDMLAHAQTLGFGHDILPGVHEERVLVLNFAPGTTVAPQATRFRVDGWVAGSYLGLTNLVDVSRQTVELLKKDVRAVTIVNP</sequence>
<organism evidence="1 2">
    <name type="scientific">Candidatus Gottesmanbacteria bacterium RBG_13_45_10</name>
    <dbReference type="NCBI Taxonomy" id="1798370"/>
    <lineage>
        <taxon>Bacteria</taxon>
        <taxon>Candidatus Gottesmaniibacteriota</taxon>
    </lineage>
</organism>
<dbReference type="InterPro" id="IPR040931">
    <property type="entry name" value="CDCA"/>
</dbReference>